<proteinExistence type="predicted"/>
<evidence type="ECO:0000313" key="2">
    <source>
        <dbReference type="EMBL" id="PNX68341.1"/>
    </source>
</evidence>
<protein>
    <submittedName>
        <fullName evidence="2">Uncharacterized protein</fullName>
    </submittedName>
</protein>
<name>A0A2K3KPW4_TRIPR</name>
<evidence type="ECO:0000313" key="3">
    <source>
        <dbReference type="Proteomes" id="UP000236291"/>
    </source>
</evidence>
<organism evidence="2 3">
    <name type="scientific">Trifolium pratense</name>
    <name type="common">Red clover</name>
    <dbReference type="NCBI Taxonomy" id="57577"/>
    <lineage>
        <taxon>Eukaryota</taxon>
        <taxon>Viridiplantae</taxon>
        <taxon>Streptophyta</taxon>
        <taxon>Embryophyta</taxon>
        <taxon>Tracheophyta</taxon>
        <taxon>Spermatophyta</taxon>
        <taxon>Magnoliopsida</taxon>
        <taxon>eudicotyledons</taxon>
        <taxon>Gunneridae</taxon>
        <taxon>Pentapetalae</taxon>
        <taxon>rosids</taxon>
        <taxon>fabids</taxon>
        <taxon>Fabales</taxon>
        <taxon>Fabaceae</taxon>
        <taxon>Papilionoideae</taxon>
        <taxon>50 kb inversion clade</taxon>
        <taxon>NPAAA clade</taxon>
        <taxon>Hologalegina</taxon>
        <taxon>IRL clade</taxon>
        <taxon>Trifolieae</taxon>
        <taxon>Trifolium</taxon>
    </lineage>
</organism>
<evidence type="ECO:0000256" key="1">
    <source>
        <dbReference type="SAM" id="MobiDB-lite"/>
    </source>
</evidence>
<feature type="non-terminal residue" evidence="2">
    <location>
        <position position="1"/>
    </location>
</feature>
<comment type="caution">
    <text evidence="2">The sequence shown here is derived from an EMBL/GenBank/DDBJ whole genome shotgun (WGS) entry which is preliminary data.</text>
</comment>
<dbReference type="AlphaFoldDB" id="A0A2K3KPW4"/>
<feature type="non-terminal residue" evidence="2">
    <location>
        <position position="70"/>
    </location>
</feature>
<gene>
    <name evidence="2" type="ORF">L195_g063936</name>
</gene>
<dbReference type="EMBL" id="ASHM01226046">
    <property type="protein sequence ID" value="PNX68341.1"/>
    <property type="molecule type" value="Genomic_DNA"/>
</dbReference>
<feature type="compositionally biased region" description="Acidic residues" evidence="1">
    <location>
        <begin position="60"/>
        <end position="70"/>
    </location>
</feature>
<accession>A0A2K3KPW4</accession>
<sequence length="70" mass="7834">DESKAWNWDNKLKESDGNEVLIDSEEITATIDEPVEPQVTHEPHDPPLSSSDMDIGYESTDAEDESSDEN</sequence>
<feature type="region of interest" description="Disordered" evidence="1">
    <location>
        <begin position="17"/>
        <end position="70"/>
    </location>
</feature>
<reference evidence="2 3" key="1">
    <citation type="journal article" date="2014" name="Am. J. Bot.">
        <title>Genome assembly and annotation for red clover (Trifolium pratense; Fabaceae).</title>
        <authorList>
            <person name="Istvanek J."/>
            <person name="Jaros M."/>
            <person name="Krenek A."/>
            <person name="Repkova J."/>
        </authorList>
    </citation>
    <scope>NUCLEOTIDE SEQUENCE [LARGE SCALE GENOMIC DNA]</scope>
    <source>
        <strain evidence="3">cv. Tatra</strain>
        <tissue evidence="2">Young leaves</tissue>
    </source>
</reference>
<dbReference type="Proteomes" id="UP000236291">
    <property type="component" value="Unassembled WGS sequence"/>
</dbReference>
<reference evidence="2 3" key="2">
    <citation type="journal article" date="2017" name="Front. Plant Sci.">
        <title>Gene Classification and Mining of Molecular Markers Useful in Red Clover (Trifolium pratense) Breeding.</title>
        <authorList>
            <person name="Istvanek J."/>
            <person name="Dluhosova J."/>
            <person name="Dluhos P."/>
            <person name="Patkova L."/>
            <person name="Nedelnik J."/>
            <person name="Repkova J."/>
        </authorList>
    </citation>
    <scope>NUCLEOTIDE SEQUENCE [LARGE SCALE GENOMIC DNA]</scope>
    <source>
        <strain evidence="3">cv. Tatra</strain>
        <tissue evidence="2">Young leaves</tissue>
    </source>
</reference>